<dbReference type="EMBL" id="JADBGQ010000001">
    <property type="protein sequence ID" value="KAG5415907.1"/>
    <property type="molecule type" value="Genomic_DNA"/>
</dbReference>
<dbReference type="SMART" id="SM00612">
    <property type="entry name" value="Kelch"/>
    <property type="match status" value="3"/>
</dbReference>
<dbReference type="SUPFAM" id="SSF117281">
    <property type="entry name" value="Kelch motif"/>
    <property type="match status" value="1"/>
</dbReference>
<dbReference type="PROSITE" id="PS51752">
    <property type="entry name" value="JACALIN_LECTIN"/>
    <property type="match status" value="2"/>
</dbReference>
<organism evidence="9 10">
    <name type="scientific">Brassica rapa subsp. trilocularis</name>
    <dbReference type="NCBI Taxonomy" id="1813537"/>
    <lineage>
        <taxon>Eukaryota</taxon>
        <taxon>Viridiplantae</taxon>
        <taxon>Streptophyta</taxon>
        <taxon>Embryophyta</taxon>
        <taxon>Tracheophyta</taxon>
        <taxon>Spermatophyta</taxon>
        <taxon>Magnoliopsida</taxon>
        <taxon>eudicotyledons</taxon>
        <taxon>Gunneridae</taxon>
        <taxon>Pentapetalae</taxon>
        <taxon>rosids</taxon>
        <taxon>malvids</taxon>
        <taxon>Brassicales</taxon>
        <taxon>Brassicaceae</taxon>
        <taxon>Brassiceae</taxon>
        <taxon>Brassica</taxon>
    </lineage>
</organism>
<keyword evidence="5" id="KW-0677">Repeat</keyword>
<comment type="caution">
    <text evidence="9">The sequence shown here is derived from an EMBL/GenBank/DDBJ whole genome shotgun (WGS) entry which is preliminary data.</text>
</comment>
<evidence type="ECO:0000256" key="4">
    <source>
        <dbReference type="ARBA" id="ARBA00022734"/>
    </source>
</evidence>
<dbReference type="PANTHER" id="PTHR47435">
    <property type="entry name" value="KELCH REPEAT PROTEIN (AFU_ORTHOLOGUE AFUA_5G12780)"/>
    <property type="match status" value="1"/>
</dbReference>
<feature type="domain" description="Jacalin-type lectin" evidence="8">
    <location>
        <begin position="147"/>
        <end position="292"/>
    </location>
</feature>
<dbReference type="InterPro" id="IPR033734">
    <property type="entry name" value="Jacalin-like_lectin_dom_plant"/>
</dbReference>
<dbReference type="CDD" id="cd09612">
    <property type="entry name" value="Jacalin"/>
    <property type="match status" value="1"/>
</dbReference>
<evidence type="ECO:0000256" key="7">
    <source>
        <dbReference type="ARBA" id="ARBA00023239"/>
    </source>
</evidence>
<evidence type="ECO:0000259" key="8">
    <source>
        <dbReference type="PROSITE" id="PS51752"/>
    </source>
</evidence>
<dbReference type="Pfam" id="PF01419">
    <property type="entry name" value="Jacalin"/>
    <property type="match status" value="2"/>
</dbReference>
<keyword evidence="7" id="KW-0456">Lyase</keyword>
<keyword evidence="4" id="KW-0430">Lectin</keyword>
<dbReference type="Gene3D" id="2.120.10.80">
    <property type="entry name" value="Kelch-type beta propeller"/>
    <property type="match status" value="2"/>
</dbReference>
<keyword evidence="10" id="KW-1185">Reference proteome</keyword>
<dbReference type="PANTHER" id="PTHR47435:SF5">
    <property type="entry name" value="NITRILE-SPECIFIER PROTEIN 1-RELATED"/>
    <property type="match status" value="1"/>
</dbReference>
<dbReference type="InterPro" id="IPR001229">
    <property type="entry name" value="Jacalin-like_lectin_dom"/>
</dbReference>
<dbReference type="Pfam" id="PF24681">
    <property type="entry name" value="Kelch_KLHDC2_KLHL20_DRC7"/>
    <property type="match status" value="1"/>
</dbReference>
<evidence type="ECO:0000313" key="9">
    <source>
        <dbReference type="EMBL" id="KAG5415907.1"/>
    </source>
</evidence>
<reference evidence="9 10" key="1">
    <citation type="submission" date="2021-03" db="EMBL/GenBank/DDBJ databases">
        <authorList>
            <person name="King G.J."/>
            <person name="Bancroft I."/>
            <person name="Baten A."/>
            <person name="Bloomfield J."/>
            <person name="Borpatragohain P."/>
            <person name="He Z."/>
            <person name="Irish N."/>
            <person name="Irwin J."/>
            <person name="Liu K."/>
            <person name="Mauleon R.P."/>
            <person name="Moore J."/>
            <person name="Morris R."/>
            <person name="Ostergaard L."/>
            <person name="Wang B."/>
            <person name="Wells R."/>
        </authorList>
    </citation>
    <scope>NUCLEOTIDE SEQUENCE [LARGE SCALE GENOMIC DNA]</scope>
    <source>
        <strain evidence="9">R-o-18</strain>
        <tissue evidence="9">Leaf</tissue>
    </source>
</reference>
<accession>A0ABQ7NYJ2</accession>
<evidence type="ECO:0000256" key="3">
    <source>
        <dbReference type="ARBA" id="ARBA00022441"/>
    </source>
</evidence>
<sequence length="630" mass="69536">MEHLLKSRGNRFNDGVFRGLSGVYVGDNGVNVTFLKLVYEHTSGETIEVMHGVEIGNVEEFEFSYPEEYVTSLEWTCGVHLTLRRLIFRTSNGRTSRAFGNDQGVFPEIPVLVESNRDEAPAVVGFRGRYDHHGIIELKAYFGPPPPKKLREIGGLGGEEWDDGKHEHVKTIHIGRGVSGLTMLQVDYKDGTTLVQGDRHGMVTLSEDTFEIPYETDHLVTVEVYRNKVGREDECISALRFKTRNGLVSEMYGVASGEMHSLTGHKARHKVVGFFGRSGVKSLHSIGVRVSYPPIPEFQGEWVEVHQIGEIPVPRCSHAMAVVGKKIYSFGSELPSGQSGDNDMLVFDYGTFKWSRSPARGDVPDLSLLGSGLVAIGSTLYVFGGQDGSGMHRRDFHSFDTTRSEWTQLPTNEIGPRSFHSMAAIGKKVFVFGGVSTTGLQKTLYVYETDSKVWLELPSPGYSFPEREGAGLHVVGGKLWVLYGFNGGMLDDVHTFDPDQHMWTQVETSGEKPCPRRGFASAVVTGNRILMFGGQSATEPDNVVGGTFCLNTETLKWEEIDMFNGWSGPSPRAWCASTSFSSAGGIDGMLVFGGKLQTSALCNGLFYYEVVGFEFGDMFQLVHYLFSSVI</sequence>
<keyword evidence="6" id="KW-0408">Iron</keyword>
<dbReference type="InterPro" id="IPR011043">
    <property type="entry name" value="Gal_Oxase/kelch_b-propeller"/>
</dbReference>
<dbReference type="InterPro" id="IPR036404">
    <property type="entry name" value="Jacalin-like_lectin_dom_sf"/>
</dbReference>
<dbReference type="InterPro" id="IPR006652">
    <property type="entry name" value="Kelch_1"/>
</dbReference>
<comment type="similarity">
    <text evidence="2">Belongs to the jacalin lectin family.</text>
</comment>
<dbReference type="Gene3D" id="2.100.10.30">
    <property type="entry name" value="Jacalin-like lectin domain"/>
    <property type="match status" value="2"/>
</dbReference>
<protein>
    <recommendedName>
        <fullName evidence="8">Jacalin-type lectin domain-containing protein</fullName>
    </recommendedName>
</protein>
<keyword evidence="3" id="KW-0880">Kelch repeat</keyword>
<dbReference type="InterPro" id="IPR015915">
    <property type="entry name" value="Kelch-typ_b-propeller"/>
</dbReference>
<dbReference type="SUPFAM" id="SSF50965">
    <property type="entry name" value="Galactose oxidase, central domain"/>
    <property type="match status" value="1"/>
</dbReference>
<evidence type="ECO:0000256" key="6">
    <source>
        <dbReference type="ARBA" id="ARBA00023004"/>
    </source>
</evidence>
<proteinExistence type="inferred from homology"/>
<evidence type="ECO:0000313" key="10">
    <source>
        <dbReference type="Proteomes" id="UP000823674"/>
    </source>
</evidence>
<feature type="domain" description="Jacalin-type lectin" evidence="8">
    <location>
        <begin position="1"/>
        <end position="144"/>
    </location>
</feature>
<gene>
    <name evidence="9" type="primary">A01g510080.1_BraROA</name>
    <name evidence="9" type="ORF">IGI04_003474</name>
</gene>
<dbReference type="Proteomes" id="UP000823674">
    <property type="component" value="Chromosome A01"/>
</dbReference>
<evidence type="ECO:0000256" key="1">
    <source>
        <dbReference type="ARBA" id="ARBA00001954"/>
    </source>
</evidence>
<comment type="cofactor">
    <cofactor evidence="1">
        <name>Fe(2+)</name>
        <dbReference type="ChEBI" id="CHEBI:29033"/>
    </cofactor>
</comment>
<name>A0ABQ7NYJ2_BRACM</name>
<evidence type="ECO:0000256" key="5">
    <source>
        <dbReference type="ARBA" id="ARBA00022737"/>
    </source>
</evidence>
<dbReference type="SMART" id="SM00915">
    <property type="entry name" value="Jacalin"/>
    <property type="match status" value="2"/>
</dbReference>
<dbReference type="SUPFAM" id="SSF51101">
    <property type="entry name" value="Mannose-binding lectins"/>
    <property type="match status" value="2"/>
</dbReference>
<evidence type="ECO:0000256" key="2">
    <source>
        <dbReference type="ARBA" id="ARBA00006568"/>
    </source>
</evidence>